<name>A0ACC4D588_POPAL</name>
<protein>
    <submittedName>
        <fullName evidence="1">Uncharacterized protein</fullName>
    </submittedName>
</protein>
<gene>
    <name evidence="1" type="ORF">D5086_003323</name>
</gene>
<dbReference type="EMBL" id="RCHU02000001">
    <property type="protein sequence ID" value="KAL3612303.1"/>
    <property type="molecule type" value="Genomic_DNA"/>
</dbReference>
<proteinExistence type="predicted"/>
<comment type="caution">
    <text evidence="1">The sequence shown here is derived from an EMBL/GenBank/DDBJ whole genome shotgun (WGS) entry which is preliminary data.</text>
</comment>
<reference evidence="1 2" key="1">
    <citation type="journal article" date="2024" name="Plant Biotechnol. J.">
        <title>Genome and CRISPR/Cas9 system of a widespread forest tree (Populus alba) in the world.</title>
        <authorList>
            <person name="Liu Y.J."/>
            <person name="Jiang P.F."/>
            <person name="Han X.M."/>
            <person name="Li X.Y."/>
            <person name="Wang H.M."/>
            <person name="Wang Y.J."/>
            <person name="Wang X.X."/>
            <person name="Zeng Q.Y."/>
        </authorList>
    </citation>
    <scope>NUCLEOTIDE SEQUENCE [LARGE SCALE GENOMIC DNA]</scope>
    <source>
        <strain evidence="2">cv. PAL-ZL1</strain>
    </source>
</reference>
<evidence type="ECO:0000313" key="2">
    <source>
        <dbReference type="Proteomes" id="UP000309997"/>
    </source>
</evidence>
<keyword evidence="2" id="KW-1185">Reference proteome</keyword>
<sequence length="220" mass="24845">MRLILIHAKLQTAQRIAAGGGYMAGSAFDVCLTHLSIKYTFYSYVQGTGGYFSHQIILMLMESGKQKFPPLITFLPDHFAMREEFLEISRHIKGECAVRLSMSFLLFLVSCAVCTAIMCAADWNGDLLMKAKAKWYCLLQLWFCEGCIEGLKAFMASMFLTTAAQHREMEGQNEEEQQNHQDHLPDLIELIFIKEVFVLCFVAGSVGLQISFAGAYELHF</sequence>
<accession>A0ACC4D588</accession>
<dbReference type="Proteomes" id="UP000309997">
    <property type="component" value="Unassembled WGS sequence"/>
</dbReference>
<evidence type="ECO:0000313" key="1">
    <source>
        <dbReference type="EMBL" id="KAL3612303.1"/>
    </source>
</evidence>
<organism evidence="1 2">
    <name type="scientific">Populus alba</name>
    <name type="common">White poplar</name>
    <dbReference type="NCBI Taxonomy" id="43335"/>
    <lineage>
        <taxon>Eukaryota</taxon>
        <taxon>Viridiplantae</taxon>
        <taxon>Streptophyta</taxon>
        <taxon>Embryophyta</taxon>
        <taxon>Tracheophyta</taxon>
        <taxon>Spermatophyta</taxon>
        <taxon>Magnoliopsida</taxon>
        <taxon>eudicotyledons</taxon>
        <taxon>Gunneridae</taxon>
        <taxon>Pentapetalae</taxon>
        <taxon>rosids</taxon>
        <taxon>fabids</taxon>
        <taxon>Malpighiales</taxon>
        <taxon>Salicaceae</taxon>
        <taxon>Saliceae</taxon>
        <taxon>Populus</taxon>
    </lineage>
</organism>